<comment type="caution">
    <text evidence="2">The sequence shown here is derived from an EMBL/GenBank/DDBJ whole genome shotgun (WGS) entry which is preliminary data.</text>
</comment>
<sequence>MALIPKFREGVMPSLLLPLQPQMQLLNSQREKKGKGGGRQDDSDDERSYGEDATRFARTRCRNPPARVIFIPLGLNLQRHWSIWHVASAFQRTWTYVGPHPKETYRSSWWIFASFSVSESLSSSTPSPL</sequence>
<dbReference type="EMBL" id="JABXBU010002230">
    <property type="protein sequence ID" value="KAF8766683.1"/>
    <property type="molecule type" value="Genomic_DNA"/>
</dbReference>
<feature type="compositionally biased region" description="Basic and acidic residues" evidence="1">
    <location>
        <begin position="38"/>
        <end position="55"/>
    </location>
</feature>
<keyword evidence="3" id="KW-1185">Reference proteome</keyword>
<feature type="region of interest" description="Disordered" evidence="1">
    <location>
        <begin position="26"/>
        <end position="57"/>
    </location>
</feature>
<evidence type="ECO:0000313" key="2">
    <source>
        <dbReference type="EMBL" id="KAF8766683.1"/>
    </source>
</evidence>
<gene>
    <name evidence="2" type="ORF">HNY73_019724</name>
</gene>
<name>A0A8T0E4H9_ARGBR</name>
<evidence type="ECO:0000256" key="1">
    <source>
        <dbReference type="SAM" id="MobiDB-lite"/>
    </source>
</evidence>
<accession>A0A8T0E4H9</accession>
<proteinExistence type="predicted"/>
<evidence type="ECO:0000313" key="3">
    <source>
        <dbReference type="Proteomes" id="UP000807504"/>
    </source>
</evidence>
<protein>
    <submittedName>
        <fullName evidence="2">Uncharacterized protein</fullName>
    </submittedName>
</protein>
<dbReference type="AlphaFoldDB" id="A0A8T0E4H9"/>
<reference evidence="2" key="2">
    <citation type="submission" date="2020-06" db="EMBL/GenBank/DDBJ databases">
        <authorList>
            <person name="Sheffer M."/>
        </authorList>
    </citation>
    <scope>NUCLEOTIDE SEQUENCE</scope>
</reference>
<reference evidence="2" key="1">
    <citation type="journal article" date="2020" name="bioRxiv">
        <title>Chromosome-level reference genome of the European wasp spider Argiope bruennichi: a resource for studies on range expansion and evolutionary adaptation.</title>
        <authorList>
            <person name="Sheffer M.M."/>
            <person name="Hoppe A."/>
            <person name="Krehenwinkel H."/>
            <person name="Uhl G."/>
            <person name="Kuss A.W."/>
            <person name="Jensen L."/>
            <person name="Jensen C."/>
            <person name="Gillespie R.G."/>
            <person name="Hoff K.J."/>
            <person name="Prost S."/>
        </authorList>
    </citation>
    <scope>NUCLEOTIDE SEQUENCE</scope>
</reference>
<organism evidence="2 3">
    <name type="scientific">Argiope bruennichi</name>
    <name type="common">Wasp spider</name>
    <name type="synonym">Aranea bruennichi</name>
    <dbReference type="NCBI Taxonomy" id="94029"/>
    <lineage>
        <taxon>Eukaryota</taxon>
        <taxon>Metazoa</taxon>
        <taxon>Ecdysozoa</taxon>
        <taxon>Arthropoda</taxon>
        <taxon>Chelicerata</taxon>
        <taxon>Arachnida</taxon>
        <taxon>Araneae</taxon>
        <taxon>Araneomorphae</taxon>
        <taxon>Entelegynae</taxon>
        <taxon>Araneoidea</taxon>
        <taxon>Araneidae</taxon>
        <taxon>Argiope</taxon>
    </lineage>
</organism>
<dbReference type="Proteomes" id="UP000807504">
    <property type="component" value="Unassembled WGS sequence"/>
</dbReference>